<keyword evidence="5" id="KW-1185">Reference proteome</keyword>
<dbReference type="OMA" id="YKTNQWS"/>
<keyword evidence="1" id="KW-0880">Kelch repeat</keyword>
<proteinExistence type="predicted"/>
<evidence type="ECO:0000313" key="5">
    <source>
        <dbReference type="Proteomes" id="UP000694546"/>
    </source>
</evidence>
<evidence type="ECO:0000256" key="1">
    <source>
        <dbReference type="ARBA" id="ARBA00022441"/>
    </source>
</evidence>
<feature type="domain" description="BTB" evidence="3">
    <location>
        <begin position="38"/>
        <end position="104"/>
    </location>
</feature>
<dbReference type="PRINTS" id="PR00501">
    <property type="entry name" value="KELCHREPEAT"/>
</dbReference>
<dbReference type="Ensembl" id="ENSGMOT00000050253.1">
    <property type="protein sequence ID" value="ENSGMOP00000042168.1"/>
    <property type="gene ID" value="ENSGMOG00000005864.2"/>
</dbReference>
<dbReference type="SMART" id="SM00225">
    <property type="entry name" value="BTB"/>
    <property type="match status" value="1"/>
</dbReference>
<sequence>MKMKQEVDCAGQEVGLERTMSSMSCNIFNELRLEGKLCDVVLEVEGLQFKAHKNILCGCSPYFRVLFTHNMSPMTGVYPIPGVSADTMQLLIEYAYTRHVEVTWDNVEALLVAADYLSVMGAVRACCGFLGGQLSVENAVGIWRLTNHYPLPRLRRRAYLYILRCFEEVARVSEEFPELSLEQLGDLLGEDTLNAAQEEVVFEALLRWISHAHEERRGHISQLLLKVRMGLMDTEYFRGRVKNHSLVRSDERCRPVILEVLRVMYDRDMNTRLDFSNPLTRPRLPHAVLLAVGGWSGGAPTNSMESYDARSDRWVSVTDADEAPRAYHGVVSLGGALYCVGGFDGVQYFNSVRRFDLAARRWHQAAPMHAQRCYVSVAALGGCVYAMGGYDGHTRLSSLERYQPEENQWTPLASMHEQRSDASATSLHDKVYICGGYNGSMCLQSSECYDPRTDQWTLITPMGVQRSGVGVVAYKDHVYALGGFDGVDRLRTVEAYSPATTAWRSVPSMFIPRSNFGVEVLEGLLYVAGGFNGHSTTFNAECYDDTTQEWSDVRDMAVHRSALSCCVVTGLSNVTEYAFPRPSPAPLRYVLSYFNVTLYFGLY</sequence>
<dbReference type="Pfam" id="PF24681">
    <property type="entry name" value="Kelch_KLHDC2_KLHL20_DRC7"/>
    <property type="match status" value="1"/>
</dbReference>
<dbReference type="SUPFAM" id="SSF117281">
    <property type="entry name" value="Kelch motif"/>
    <property type="match status" value="1"/>
</dbReference>
<keyword evidence="2" id="KW-0677">Repeat</keyword>
<dbReference type="InterPro" id="IPR000210">
    <property type="entry name" value="BTB/POZ_dom"/>
</dbReference>
<dbReference type="Proteomes" id="UP000694546">
    <property type="component" value="Chromosome 15"/>
</dbReference>
<dbReference type="PANTHER" id="PTHR45632:SF3">
    <property type="entry name" value="KELCH-LIKE PROTEIN 32"/>
    <property type="match status" value="1"/>
</dbReference>
<organism evidence="4 5">
    <name type="scientific">Gadus morhua</name>
    <name type="common">Atlantic cod</name>
    <dbReference type="NCBI Taxonomy" id="8049"/>
    <lineage>
        <taxon>Eukaryota</taxon>
        <taxon>Metazoa</taxon>
        <taxon>Chordata</taxon>
        <taxon>Craniata</taxon>
        <taxon>Vertebrata</taxon>
        <taxon>Euteleostomi</taxon>
        <taxon>Actinopterygii</taxon>
        <taxon>Neopterygii</taxon>
        <taxon>Teleostei</taxon>
        <taxon>Neoteleostei</taxon>
        <taxon>Acanthomorphata</taxon>
        <taxon>Zeiogadaria</taxon>
        <taxon>Gadariae</taxon>
        <taxon>Gadiformes</taxon>
        <taxon>Gadoidei</taxon>
        <taxon>Gadidae</taxon>
        <taxon>Gadus</taxon>
    </lineage>
</organism>
<accession>A0A8C5BCB7</accession>
<protein>
    <recommendedName>
        <fullName evidence="3">BTB domain-containing protein</fullName>
    </recommendedName>
</protein>
<dbReference type="InterPro" id="IPR015915">
    <property type="entry name" value="Kelch-typ_b-propeller"/>
</dbReference>
<dbReference type="InterPro" id="IPR017096">
    <property type="entry name" value="BTB-kelch_protein"/>
</dbReference>
<dbReference type="AlphaFoldDB" id="A0A8C5BCB7"/>
<dbReference type="Pfam" id="PF00651">
    <property type="entry name" value="BTB"/>
    <property type="match status" value="1"/>
</dbReference>
<gene>
    <name evidence="4" type="primary">klhl10</name>
</gene>
<dbReference type="Pfam" id="PF07707">
    <property type="entry name" value="BACK"/>
    <property type="match status" value="1"/>
</dbReference>
<dbReference type="Pfam" id="PF01344">
    <property type="entry name" value="Kelch_1"/>
    <property type="match status" value="1"/>
</dbReference>
<dbReference type="InterPro" id="IPR006652">
    <property type="entry name" value="Kelch_1"/>
</dbReference>
<evidence type="ECO:0000259" key="3">
    <source>
        <dbReference type="PROSITE" id="PS50097"/>
    </source>
</evidence>
<evidence type="ECO:0000313" key="4">
    <source>
        <dbReference type="Ensembl" id="ENSGMOP00000042168.1"/>
    </source>
</evidence>
<dbReference type="PANTHER" id="PTHR45632">
    <property type="entry name" value="LD33804P"/>
    <property type="match status" value="1"/>
</dbReference>
<dbReference type="Gene3D" id="1.25.40.420">
    <property type="match status" value="1"/>
</dbReference>
<dbReference type="PROSITE" id="PS50097">
    <property type="entry name" value="BTB"/>
    <property type="match status" value="1"/>
</dbReference>
<name>A0A8C5BCB7_GADMO</name>
<reference evidence="4" key="1">
    <citation type="submission" date="2025-08" db="UniProtKB">
        <authorList>
            <consortium name="Ensembl"/>
        </authorList>
    </citation>
    <scope>IDENTIFICATION</scope>
</reference>
<dbReference type="GeneTree" id="ENSGT00940000154664"/>
<dbReference type="PIRSF" id="PIRSF037037">
    <property type="entry name" value="Kelch-like_protein_gigaxonin"/>
    <property type="match status" value="1"/>
</dbReference>
<dbReference type="Gene3D" id="3.30.710.10">
    <property type="entry name" value="Potassium Channel Kv1.1, Chain A"/>
    <property type="match status" value="1"/>
</dbReference>
<dbReference type="SMART" id="SM00612">
    <property type="entry name" value="Kelch"/>
    <property type="match status" value="6"/>
</dbReference>
<dbReference type="InterPro" id="IPR011705">
    <property type="entry name" value="BACK"/>
</dbReference>
<reference evidence="4" key="2">
    <citation type="submission" date="2025-09" db="UniProtKB">
        <authorList>
            <consortium name="Ensembl"/>
        </authorList>
    </citation>
    <scope>IDENTIFICATION</scope>
</reference>
<dbReference type="InterPro" id="IPR011333">
    <property type="entry name" value="SKP1/BTB/POZ_sf"/>
</dbReference>
<evidence type="ECO:0000256" key="2">
    <source>
        <dbReference type="ARBA" id="ARBA00022737"/>
    </source>
</evidence>
<dbReference type="SUPFAM" id="SSF54695">
    <property type="entry name" value="POZ domain"/>
    <property type="match status" value="1"/>
</dbReference>
<dbReference type="SMART" id="SM00875">
    <property type="entry name" value="BACK"/>
    <property type="match status" value="1"/>
</dbReference>
<dbReference type="Gene3D" id="2.120.10.80">
    <property type="entry name" value="Kelch-type beta propeller"/>
    <property type="match status" value="1"/>
</dbReference>